<evidence type="ECO:0000313" key="1">
    <source>
        <dbReference type="EMBL" id="KAI4383572.1"/>
    </source>
</evidence>
<organism evidence="1 2">
    <name type="scientific">Melastoma candidum</name>
    <dbReference type="NCBI Taxonomy" id="119954"/>
    <lineage>
        <taxon>Eukaryota</taxon>
        <taxon>Viridiplantae</taxon>
        <taxon>Streptophyta</taxon>
        <taxon>Embryophyta</taxon>
        <taxon>Tracheophyta</taxon>
        <taxon>Spermatophyta</taxon>
        <taxon>Magnoliopsida</taxon>
        <taxon>eudicotyledons</taxon>
        <taxon>Gunneridae</taxon>
        <taxon>Pentapetalae</taxon>
        <taxon>rosids</taxon>
        <taxon>malvids</taxon>
        <taxon>Myrtales</taxon>
        <taxon>Melastomataceae</taxon>
        <taxon>Melastomatoideae</taxon>
        <taxon>Melastomateae</taxon>
        <taxon>Melastoma</taxon>
    </lineage>
</organism>
<name>A0ACB9S5W9_9MYRT</name>
<gene>
    <name evidence="1" type="ORF">MLD38_009393</name>
</gene>
<sequence>MSATPLATSPDRLVCACAGGRVQFTVMEGLLRRLSCTHLSGRKLFIKPPDARSSIGKTSCRCSSTKRSRRDKRWKDGAKLKIDEGSSGTGTRPIVSEDPSQEIETAPDSLLLANNSPAPDMVPISPRGNVLQACTLTSGTMAALGLIIREGSHFASTRGLPVVDCTTQVSFGFEMWHLELITGLVVLISSSRYLLLKAWPEFSESSEAANRQVLTSLKPLDYLIVSFFPGISEEILFCGALLPIFGINWVSIMAVGALFGVLHLGNGRNYSFAIWATFVGLAYGYAAVISSSMWVPVLSHSLNNLAGGIFWRLKQEPSLK</sequence>
<keyword evidence="2" id="KW-1185">Reference proteome</keyword>
<dbReference type="EMBL" id="CM042882">
    <property type="protein sequence ID" value="KAI4383572.1"/>
    <property type="molecule type" value="Genomic_DNA"/>
</dbReference>
<reference evidence="2" key="1">
    <citation type="journal article" date="2023" name="Front. Plant Sci.">
        <title>Chromosomal-level genome assembly of Melastoma candidum provides insights into trichome evolution.</title>
        <authorList>
            <person name="Zhong Y."/>
            <person name="Wu W."/>
            <person name="Sun C."/>
            <person name="Zou P."/>
            <person name="Liu Y."/>
            <person name="Dai S."/>
            <person name="Zhou R."/>
        </authorList>
    </citation>
    <scope>NUCLEOTIDE SEQUENCE [LARGE SCALE GENOMIC DNA]</scope>
</reference>
<evidence type="ECO:0000313" key="2">
    <source>
        <dbReference type="Proteomes" id="UP001057402"/>
    </source>
</evidence>
<dbReference type="Proteomes" id="UP001057402">
    <property type="component" value="Chromosome 3"/>
</dbReference>
<protein>
    <submittedName>
        <fullName evidence="1">Uncharacterized protein</fullName>
    </submittedName>
</protein>
<comment type="caution">
    <text evidence="1">The sequence shown here is derived from an EMBL/GenBank/DDBJ whole genome shotgun (WGS) entry which is preliminary data.</text>
</comment>
<proteinExistence type="predicted"/>
<accession>A0ACB9S5W9</accession>